<keyword evidence="1" id="KW-1133">Transmembrane helix</keyword>
<proteinExistence type="predicted"/>
<name>A0A162UT84_9CLOT</name>
<dbReference type="Pfam" id="PF07009">
    <property type="entry name" value="NusG_II"/>
    <property type="match status" value="1"/>
</dbReference>
<reference evidence="2 3" key="1">
    <citation type="submission" date="2016-04" db="EMBL/GenBank/DDBJ databases">
        <title>Genome sequence of Clostridium magnum DSM 2767.</title>
        <authorList>
            <person name="Poehlein A."/>
            <person name="Uhlig R."/>
            <person name="Fischer R."/>
            <person name="Bahl H."/>
            <person name="Daniel R."/>
        </authorList>
    </citation>
    <scope>NUCLEOTIDE SEQUENCE [LARGE SCALE GENOMIC DNA]</scope>
    <source>
        <strain evidence="2 3">DSM 2767</strain>
    </source>
</reference>
<sequence length="127" mass="14236">MKKGDKIAAMIIIGLIIISAIGVFVYKQYSKDSHHIAVIKQDGEIIKTIDLNEVTEKSQIRIPYKDEDFNTIEVEPGRIRFIDADCPDKVCIKTGWLSEPGQTAVCLPHKLMIKINGKDSSYDQISS</sequence>
<keyword evidence="3" id="KW-1185">Reference proteome</keyword>
<gene>
    <name evidence="2" type="ORF">CLMAG_13080</name>
</gene>
<dbReference type="OrthoDB" id="47603at2"/>
<dbReference type="AlphaFoldDB" id="A0A162UT84"/>
<keyword evidence="1" id="KW-0472">Membrane</keyword>
<keyword evidence="1" id="KW-0812">Transmembrane</keyword>
<dbReference type="InterPro" id="IPR038690">
    <property type="entry name" value="NusG_2_sf"/>
</dbReference>
<dbReference type="Proteomes" id="UP000076603">
    <property type="component" value="Unassembled WGS sequence"/>
</dbReference>
<protein>
    <submittedName>
        <fullName evidence="2">Uncharacterized protein</fullName>
    </submittedName>
</protein>
<dbReference type="Gene3D" id="2.60.320.10">
    <property type="entry name" value="N-utilization substance G protein NusG, insert domain"/>
    <property type="match status" value="1"/>
</dbReference>
<dbReference type="EMBL" id="LWAE01000001">
    <property type="protein sequence ID" value="KZL94255.1"/>
    <property type="molecule type" value="Genomic_DNA"/>
</dbReference>
<comment type="caution">
    <text evidence="2">The sequence shown here is derived from an EMBL/GenBank/DDBJ whole genome shotgun (WGS) entry which is preliminary data.</text>
</comment>
<evidence type="ECO:0000313" key="2">
    <source>
        <dbReference type="EMBL" id="KZL94255.1"/>
    </source>
</evidence>
<dbReference type="CDD" id="cd09846">
    <property type="entry name" value="DUF1312"/>
    <property type="match status" value="1"/>
</dbReference>
<feature type="transmembrane region" description="Helical" evidence="1">
    <location>
        <begin position="7"/>
        <end position="26"/>
    </location>
</feature>
<organism evidence="2 3">
    <name type="scientific">Clostridium magnum DSM 2767</name>
    <dbReference type="NCBI Taxonomy" id="1121326"/>
    <lineage>
        <taxon>Bacteria</taxon>
        <taxon>Bacillati</taxon>
        <taxon>Bacillota</taxon>
        <taxon>Clostridia</taxon>
        <taxon>Eubacteriales</taxon>
        <taxon>Clostridiaceae</taxon>
        <taxon>Clostridium</taxon>
    </lineage>
</organism>
<evidence type="ECO:0000313" key="3">
    <source>
        <dbReference type="Proteomes" id="UP000076603"/>
    </source>
</evidence>
<evidence type="ECO:0000256" key="1">
    <source>
        <dbReference type="SAM" id="Phobius"/>
    </source>
</evidence>
<dbReference type="PATRIC" id="fig|1121326.3.peg.1276"/>
<dbReference type="STRING" id="1121326.CLMAG_13080"/>
<accession>A0A162UT84</accession>
<dbReference type="RefSeq" id="WP_066619498.1">
    <property type="nucleotide sequence ID" value="NZ_FQXL01000009.1"/>
</dbReference>